<dbReference type="AlphaFoldDB" id="A0A8J3SM37"/>
<gene>
    <name evidence="1" type="ORF">Psi01_59970</name>
</gene>
<dbReference type="Proteomes" id="UP000619788">
    <property type="component" value="Unassembled WGS sequence"/>
</dbReference>
<accession>A0A8J3SM37</accession>
<evidence type="ECO:0000313" key="2">
    <source>
        <dbReference type="Proteomes" id="UP000619788"/>
    </source>
</evidence>
<evidence type="ECO:0000313" key="1">
    <source>
        <dbReference type="EMBL" id="GIH95367.1"/>
    </source>
</evidence>
<reference evidence="1 2" key="1">
    <citation type="submission" date="2021-01" db="EMBL/GenBank/DDBJ databases">
        <title>Whole genome shotgun sequence of Planobispora siamensis NBRC 107568.</title>
        <authorList>
            <person name="Komaki H."/>
            <person name="Tamura T."/>
        </authorList>
    </citation>
    <scope>NUCLEOTIDE SEQUENCE [LARGE SCALE GENOMIC DNA]</scope>
    <source>
        <strain evidence="1 2">NBRC 107568</strain>
    </source>
</reference>
<proteinExistence type="predicted"/>
<keyword evidence="2" id="KW-1185">Reference proteome</keyword>
<name>A0A8J3SM37_9ACTN</name>
<sequence>MLWFGPPWPPEICYDDGERLAVDRRTSVPAGTLCADCDTPIGDGDRGVVMPHLVGLPPPGGAVTTRAAYIHIECQMLSVVGPLAHVQGCCPGTGLCQRPQLPRRQEALEVWAWMTRRGA</sequence>
<organism evidence="1 2">
    <name type="scientific">Planobispora siamensis</name>
    <dbReference type="NCBI Taxonomy" id="936338"/>
    <lineage>
        <taxon>Bacteria</taxon>
        <taxon>Bacillati</taxon>
        <taxon>Actinomycetota</taxon>
        <taxon>Actinomycetes</taxon>
        <taxon>Streptosporangiales</taxon>
        <taxon>Streptosporangiaceae</taxon>
        <taxon>Planobispora</taxon>
    </lineage>
</organism>
<comment type="caution">
    <text evidence="1">The sequence shown here is derived from an EMBL/GenBank/DDBJ whole genome shotgun (WGS) entry which is preliminary data.</text>
</comment>
<protein>
    <submittedName>
        <fullName evidence="1">Uncharacterized protein</fullName>
    </submittedName>
</protein>
<dbReference type="RefSeq" id="WP_204067464.1">
    <property type="nucleotide sequence ID" value="NZ_BOOJ01000052.1"/>
</dbReference>
<dbReference type="EMBL" id="BOOJ01000052">
    <property type="protein sequence ID" value="GIH95367.1"/>
    <property type="molecule type" value="Genomic_DNA"/>
</dbReference>